<keyword evidence="2" id="KW-1185">Reference proteome</keyword>
<reference evidence="2" key="1">
    <citation type="submission" date="2023-07" db="EMBL/GenBank/DDBJ databases">
        <title>30 novel species of actinomycetes from the DSMZ collection.</title>
        <authorList>
            <person name="Nouioui I."/>
        </authorList>
    </citation>
    <scope>NUCLEOTIDE SEQUENCE [LARGE SCALE GENOMIC DNA]</scope>
    <source>
        <strain evidence="2">DSM 44915</strain>
    </source>
</reference>
<organism evidence="1 2">
    <name type="scientific">Streptomyces chisholmiae</name>
    <dbReference type="NCBI Taxonomy" id="3075540"/>
    <lineage>
        <taxon>Bacteria</taxon>
        <taxon>Bacillati</taxon>
        <taxon>Actinomycetota</taxon>
        <taxon>Actinomycetes</taxon>
        <taxon>Kitasatosporales</taxon>
        <taxon>Streptomycetaceae</taxon>
        <taxon>Streptomyces</taxon>
    </lineage>
</organism>
<accession>A0ABU2JT38</accession>
<comment type="caution">
    <text evidence="1">The sequence shown here is derived from an EMBL/GenBank/DDBJ whole genome shotgun (WGS) entry which is preliminary data.</text>
</comment>
<name>A0ABU2JT38_9ACTN</name>
<evidence type="ECO:0000313" key="1">
    <source>
        <dbReference type="EMBL" id="MDT0267664.1"/>
    </source>
</evidence>
<dbReference type="Proteomes" id="UP001183410">
    <property type="component" value="Unassembled WGS sequence"/>
</dbReference>
<dbReference type="EMBL" id="JAVREO010000008">
    <property type="protein sequence ID" value="MDT0267664.1"/>
    <property type="molecule type" value="Genomic_DNA"/>
</dbReference>
<dbReference type="RefSeq" id="WP_311667748.1">
    <property type="nucleotide sequence ID" value="NZ_JAVREO010000008.1"/>
</dbReference>
<proteinExistence type="predicted"/>
<sequence length="176" mass="18779">MELLPSGLRRWMSVVSKGPDGFGFRWFCGWCVEVGVDFVEPFAWLVRFRGGQGSAGVVHFRAAFPVVPVVFRWHSPVVGFRIGPRGRKTSEEDEEMSKIKMRVAATAASLAVLGGVSVATAGSAAAVDRTPPFTFPASPTAYGACLTAGNVLAQQGKLIGFNCVATPGGGYRLIIW</sequence>
<gene>
    <name evidence="1" type="ORF">RM844_15360</name>
</gene>
<evidence type="ECO:0000313" key="2">
    <source>
        <dbReference type="Proteomes" id="UP001183410"/>
    </source>
</evidence>
<protein>
    <submittedName>
        <fullName evidence="1">Uncharacterized protein</fullName>
    </submittedName>
</protein>